<dbReference type="EMBL" id="OY731400">
    <property type="protein sequence ID" value="CAJ1938992.1"/>
    <property type="molecule type" value="Genomic_DNA"/>
</dbReference>
<gene>
    <name evidence="1" type="ORF">AYBTSS11_LOCUS8897</name>
</gene>
<protein>
    <submittedName>
        <fullName evidence="1">Uncharacterized protein</fullName>
    </submittedName>
</protein>
<feature type="non-terminal residue" evidence="1">
    <location>
        <position position="66"/>
    </location>
</feature>
<accession>A0AA86SC46</accession>
<sequence length="66" mass="7553">SRHKGLCFDQDRQLEVCGWRYQSRNVIPRVAPIPIGEDNPPMQIFASLPFMQTLVNLLSKVKNLGE</sequence>
<organism evidence="1 2">
    <name type="scientific">Sphenostylis stenocarpa</name>
    <dbReference type="NCBI Taxonomy" id="92480"/>
    <lineage>
        <taxon>Eukaryota</taxon>
        <taxon>Viridiplantae</taxon>
        <taxon>Streptophyta</taxon>
        <taxon>Embryophyta</taxon>
        <taxon>Tracheophyta</taxon>
        <taxon>Spermatophyta</taxon>
        <taxon>Magnoliopsida</taxon>
        <taxon>eudicotyledons</taxon>
        <taxon>Gunneridae</taxon>
        <taxon>Pentapetalae</taxon>
        <taxon>rosids</taxon>
        <taxon>fabids</taxon>
        <taxon>Fabales</taxon>
        <taxon>Fabaceae</taxon>
        <taxon>Papilionoideae</taxon>
        <taxon>50 kb inversion clade</taxon>
        <taxon>NPAAA clade</taxon>
        <taxon>indigoferoid/millettioid clade</taxon>
        <taxon>Phaseoleae</taxon>
        <taxon>Sphenostylis</taxon>
    </lineage>
</organism>
<dbReference type="Gramene" id="rna-AYBTSS11_LOCUS8897">
    <property type="protein sequence ID" value="CAJ1938992.1"/>
    <property type="gene ID" value="gene-AYBTSS11_LOCUS8897"/>
</dbReference>
<evidence type="ECO:0000313" key="2">
    <source>
        <dbReference type="Proteomes" id="UP001189624"/>
    </source>
</evidence>
<evidence type="ECO:0000313" key="1">
    <source>
        <dbReference type="EMBL" id="CAJ1938992.1"/>
    </source>
</evidence>
<dbReference type="AlphaFoldDB" id="A0AA86SC46"/>
<dbReference type="Proteomes" id="UP001189624">
    <property type="component" value="Chromosome 3"/>
</dbReference>
<proteinExistence type="predicted"/>
<feature type="non-terminal residue" evidence="1">
    <location>
        <position position="1"/>
    </location>
</feature>
<keyword evidence="2" id="KW-1185">Reference proteome</keyword>
<reference evidence="1" key="1">
    <citation type="submission" date="2023-10" db="EMBL/GenBank/DDBJ databases">
        <authorList>
            <person name="Domelevo Entfellner J.-B."/>
        </authorList>
    </citation>
    <scope>NUCLEOTIDE SEQUENCE</scope>
</reference>
<name>A0AA86SC46_9FABA</name>